<dbReference type="CDD" id="cd18933">
    <property type="entry name" value="bHLH-O_HES3"/>
    <property type="match status" value="1"/>
</dbReference>
<organism evidence="8 9">
    <name type="scientific">Pipistrellus kuhlii</name>
    <name type="common">Kuhl's pipistrelle</name>
    <dbReference type="NCBI Taxonomy" id="59472"/>
    <lineage>
        <taxon>Eukaryota</taxon>
        <taxon>Metazoa</taxon>
        <taxon>Chordata</taxon>
        <taxon>Craniata</taxon>
        <taxon>Vertebrata</taxon>
        <taxon>Euteleostomi</taxon>
        <taxon>Mammalia</taxon>
        <taxon>Eutheria</taxon>
        <taxon>Laurasiatheria</taxon>
        <taxon>Chiroptera</taxon>
        <taxon>Yangochiroptera</taxon>
        <taxon>Vespertilionidae</taxon>
        <taxon>Pipistrellus</taxon>
    </lineage>
</organism>
<feature type="domain" description="BHLH" evidence="7">
    <location>
        <begin position="18"/>
        <end position="74"/>
    </location>
</feature>
<dbReference type="GO" id="GO:0005634">
    <property type="term" value="C:nucleus"/>
    <property type="evidence" value="ECO:0007669"/>
    <property type="project" value="UniProtKB-SubCell"/>
</dbReference>
<evidence type="ECO:0000313" key="9">
    <source>
        <dbReference type="Proteomes" id="UP000558488"/>
    </source>
</evidence>
<dbReference type="InterPro" id="IPR050370">
    <property type="entry name" value="HES_HEY"/>
</dbReference>
<dbReference type="FunFam" id="4.10.280.10:FF:000077">
    <property type="entry name" value="transcription factor HES-3 isoform X2"/>
    <property type="match status" value="1"/>
</dbReference>
<dbReference type="SMART" id="SM00353">
    <property type="entry name" value="HLH"/>
    <property type="match status" value="1"/>
</dbReference>
<dbReference type="Gene3D" id="4.10.280.10">
    <property type="entry name" value="Helix-loop-helix DNA-binding domain"/>
    <property type="match status" value="1"/>
</dbReference>
<comment type="caution">
    <text evidence="8">The sequence shown here is derived from an EMBL/GenBank/DDBJ whole genome shotgun (WGS) entry which is preliminary data.</text>
</comment>
<reference evidence="8 9" key="1">
    <citation type="journal article" date="2020" name="Nature">
        <title>Six reference-quality genomes reveal evolution of bat adaptations.</title>
        <authorList>
            <person name="Jebb D."/>
            <person name="Huang Z."/>
            <person name="Pippel M."/>
            <person name="Hughes G.M."/>
            <person name="Lavrichenko K."/>
            <person name="Devanna P."/>
            <person name="Winkler S."/>
            <person name="Jermiin L.S."/>
            <person name="Skirmuntt E.C."/>
            <person name="Katzourakis A."/>
            <person name="Burkitt-Gray L."/>
            <person name="Ray D.A."/>
            <person name="Sullivan K.A.M."/>
            <person name="Roscito J.G."/>
            <person name="Kirilenko B.M."/>
            <person name="Davalos L.M."/>
            <person name="Corthals A.P."/>
            <person name="Power M.L."/>
            <person name="Jones G."/>
            <person name="Ransome R.D."/>
            <person name="Dechmann D.K.N."/>
            <person name="Locatelli A.G."/>
            <person name="Puechmaille S.J."/>
            <person name="Fedrigo O."/>
            <person name="Jarvis E.D."/>
            <person name="Hiller M."/>
            <person name="Vernes S.C."/>
            <person name="Myers E.W."/>
            <person name="Teeling E.C."/>
        </authorList>
    </citation>
    <scope>NUCLEOTIDE SEQUENCE [LARGE SCALE GENOMIC DNA]</scope>
    <source>
        <strain evidence="8">MPipKuh1</strain>
        <tissue evidence="8">Flight muscle</tissue>
    </source>
</reference>
<evidence type="ECO:0000256" key="3">
    <source>
        <dbReference type="ARBA" id="ARBA00023015"/>
    </source>
</evidence>
<dbReference type="PROSITE" id="PS50888">
    <property type="entry name" value="BHLH"/>
    <property type="match status" value="1"/>
</dbReference>
<keyword evidence="9" id="KW-1185">Reference proteome</keyword>
<accession>A0A7J7T1D0</accession>
<comment type="subcellular location">
    <subcellularLocation>
        <location evidence="1">Nucleus</location>
    </subcellularLocation>
</comment>
<evidence type="ECO:0000313" key="8">
    <source>
        <dbReference type="EMBL" id="KAF6294295.1"/>
    </source>
</evidence>
<keyword evidence="3" id="KW-0805">Transcription regulation</keyword>
<evidence type="ECO:0000256" key="4">
    <source>
        <dbReference type="ARBA" id="ARBA00023163"/>
    </source>
</evidence>
<protein>
    <submittedName>
        <fullName evidence="8">Hes family bHLH transcription factor 3</fullName>
    </submittedName>
</protein>
<dbReference type="PANTHER" id="PTHR10985">
    <property type="entry name" value="BASIC HELIX-LOOP-HELIX TRANSCRIPTION FACTOR, HES-RELATED"/>
    <property type="match status" value="1"/>
</dbReference>
<dbReference type="EMBL" id="JACAGB010000034">
    <property type="protein sequence ID" value="KAF6294295.1"/>
    <property type="molecule type" value="Genomic_DNA"/>
</dbReference>
<evidence type="ECO:0000256" key="1">
    <source>
        <dbReference type="ARBA" id="ARBA00004123"/>
    </source>
</evidence>
<feature type="region of interest" description="Disordered" evidence="6">
    <location>
        <begin position="1"/>
        <end position="26"/>
    </location>
</feature>
<proteinExistence type="predicted"/>
<dbReference type="GO" id="GO:0046983">
    <property type="term" value="F:protein dimerization activity"/>
    <property type="evidence" value="ECO:0007669"/>
    <property type="project" value="InterPro"/>
</dbReference>
<name>A0A7J7T1D0_PIPKU</name>
<evidence type="ECO:0000256" key="2">
    <source>
        <dbReference type="ARBA" id="ARBA00022491"/>
    </source>
</evidence>
<dbReference type="InterPro" id="IPR036638">
    <property type="entry name" value="HLH_DNA-bd_sf"/>
</dbReference>
<feature type="compositionally biased region" description="Low complexity" evidence="6">
    <location>
        <begin position="166"/>
        <end position="179"/>
    </location>
</feature>
<feature type="compositionally biased region" description="Low complexity" evidence="6">
    <location>
        <begin position="150"/>
        <end position="159"/>
    </location>
</feature>
<dbReference type="SUPFAM" id="SSF47459">
    <property type="entry name" value="HLH, helix-loop-helix DNA-binding domain"/>
    <property type="match status" value="1"/>
</dbReference>
<sequence>MGTEPGPQGSSGGPAGRFRKISKPLMEKKRRARINLSLEQLRALLQKHYSHQIRKRKLEKADILELSVKYMRSLQSSVQGLWPVRSGAEYPPGPRGCPAGVSQPRRRGEDGGGRTAPRGPARAAGSTMDSAGPRPEAPARCGPCAPATWAPDPGAGRSRGPPPRLLLPGGLPGPSTDLPAPQPAPRHCAQSPGPGLRLWRPW</sequence>
<feature type="region of interest" description="Disordered" evidence="6">
    <location>
        <begin position="89"/>
        <end position="202"/>
    </location>
</feature>
<dbReference type="AlphaFoldDB" id="A0A7J7T1D0"/>
<feature type="compositionally biased region" description="Basic residues" evidence="6">
    <location>
        <begin position="17"/>
        <end position="26"/>
    </location>
</feature>
<evidence type="ECO:0000256" key="5">
    <source>
        <dbReference type="ARBA" id="ARBA00023242"/>
    </source>
</evidence>
<evidence type="ECO:0000256" key="6">
    <source>
        <dbReference type="SAM" id="MobiDB-lite"/>
    </source>
</evidence>
<keyword evidence="4" id="KW-0804">Transcription</keyword>
<keyword evidence="2" id="KW-0678">Repressor</keyword>
<dbReference type="Pfam" id="PF00010">
    <property type="entry name" value="HLH"/>
    <property type="match status" value="1"/>
</dbReference>
<gene>
    <name evidence="8" type="ORF">mPipKuh1_006158</name>
</gene>
<keyword evidence="5" id="KW-0539">Nucleus</keyword>
<feature type="compositionally biased region" description="Low complexity" evidence="6">
    <location>
        <begin position="115"/>
        <end position="125"/>
    </location>
</feature>
<evidence type="ECO:0000259" key="7">
    <source>
        <dbReference type="PROSITE" id="PS50888"/>
    </source>
</evidence>
<dbReference type="Proteomes" id="UP000558488">
    <property type="component" value="Unassembled WGS sequence"/>
</dbReference>
<dbReference type="InterPro" id="IPR011598">
    <property type="entry name" value="bHLH_dom"/>
</dbReference>